<dbReference type="InterPro" id="IPR003721">
    <property type="entry name" value="Pantoate_ligase"/>
</dbReference>
<keyword evidence="6 8" id="KW-0067">ATP-binding</keyword>
<dbReference type="Proteomes" id="UP000613768">
    <property type="component" value="Unassembled WGS sequence"/>
</dbReference>
<dbReference type="Gene3D" id="3.40.50.620">
    <property type="entry name" value="HUPs"/>
    <property type="match status" value="1"/>
</dbReference>
<dbReference type="EC" id="6.3.2.1" evidence="8"/>
<dbReference type="PANTHER" id="PTHR21299:SF1">
    <property type="entry name" value="PANTOATE--BETA-ALANINE LIGASE"/>
    <property type="match status" value="1"/>
</dbReference>
<evidence type="ECO:0000256" key="3">
    <source>
        <dbReference type="ARBA" id="ARBA00022598"/>
    </source>
</evidence>
<dbReference type="GO" id="GO:0005829">
    <property type="term" value="C:cytosol"/>
    <property type="evidence" value="ECO:0007669"/>
    <property type="project" value="TreeGrafter"/>
</dbReference>
<dbReference type="CDD" id="cd00560">
    <property type="entry name" value="PanC"/>
    <property type="match status" value="1"/>
</dbReference>
<dbReference type="SUPFAM" id="SSF52374">
    <property type="entry name" value="Nucleotidylyl transferase"/>
    <property type="match status" value="1"/>
</dbReference>
<dbReference type="HAMAP" id="MF_00158">
    <property type="entry name" value="PanC"/>
    <property type="match status" value="1"/>
</dbReference>
<dbReference type="AlphaFoldDB" id="A0AAW3ZKI5"/>
<feature type="active site" description="Proton donor" evidence="8">
    <location>
        <position position="37"/>
    </location>
</feature>
<dbReference type="InterPro" id="IPR014729">
    <property type="entry name" value="Rossmann-like_a/b/a_fold"/>
</dbReference>
<evidence type="ECO:0000256" key="4">
    <source>
        <dbReference type="ARBA" id="ARBA00022655"/>
    </source>
</evidence>
<dbReference type="Pfam" id="PF02569">
    <property type="entry name" value="Pantoate_ligase"/>
    <property type="match status" value="1"/>
</dbReference>
<evidence type="ECO:0000256" key="2">
    <source>
        <dbReference type="ARBA" id="ARBA00009256"/>
    </source>
</evidence>
<evidence type="ECO:0000313" key="9">
    <source>
        <dbReference type="EMBL" id="MBD8526531.1"/>
    </source>
</evidence>
<dbReference type="NCBIfam" id="TIGR00125">
    <property type="entry name" value="cyt_tran_rel"/>
    <property type="match status" value="1"/>
</dbReference>
<comment type="pathway">
    <text evidence="1 8">Cofactor biosynthesis; (R)-pantothenate biosynthesis; (R)-pantothenate from (R)-pantoate and beta-alanine: step 1/1.</text>
</comment>
<evidence type="ECO:0000256" key="1">
    <source>
        <dbReference type="ARBA" id="ARBA00004990"/>
    </source>
</evidence>
<keyword evidence="4 8" id="KW-0566">Pantothenate biosynthesis</keyword>
<dbReference type="FunFam" id="3.40.50.620:FF:000013">
    <property type="entry name" value="Pantothenate synthetase"/>
    <property type="match status" value="1"/>
</dbReference>
<dbReference type="GO" id="GO:0005524">
    <property type="term" value="F:ATP binding"/>
    <property type="evidence" value="ECO:0007669"/>
    <property type="project" value="UniProtKB-KW"/>
</dbReference>
<accession>A0AAW3ZKI5</accession>
<keyword evidence="8" id="KW-0963">Cytoplasm</keyword>
<comment type="similarity">
    <text evidence="2 8">Belongs to the pantothenate synthetase family.</text>
</comment>
<proteinExistence type="inferred from homology"/>
<gene>
    <name evidence="8" type="primary">panC</name>
    <name evidence="9" type="ORF">IFO71_12360</name>
</gene>
<dbReference type="GO" id="GO:0004592">
    <property type="term" value="F:pantoate-beta-alanine ligase activity"/>
    <property type="evidence" value="ECO:0007669"/>
    <property type="project" value="UniProtKB-UniRule"/>
</dbReference>
<comment type="catalytic activity">
    <reaction evidence="7 8">
        <text>(R)-pantoate + beta-alanine + ATP = (R)-pantothenate + AMP + diphosphate + H(+)</text>
        <dbReference type="Rhea" id="RHEA:10912"/>
        <dbReference type="ChEBI" id="CHEBI:15378"/>
        <dbReference type="ChEBI" id="CHEBI:15980"/>
        <dbReference type="ChEBI" id="CHEBI:29032"/>
        <dbReference type="ChEBI" id="CHEBI:30616"/>
        <dbReference type="ChEBI" id="CHEBI:33019"/>
        <dbReference type="ChEBI" id="CHEBI:57966"/>
        <dbReference type="ChEBI" id="CHEBI:456215"/>
        <dbReference type="EC" id="6.3.2.1"/>
    </reaction>
</comment>
<dbReference type="Gene3D" id="3.30.1300.10">
    <property type="entry name" value="Pantoate-beta-alanine ligase, C-terminal domain"/>
    <property type="match status" value="1"/>
</dbReference>
<comment type="miscellaneous">
    <text evidence="8">The reaction proceeds by a bi uni uni bi ping pong mechanism.</text>
</comment>
<dbReference type="PANTHER" id="PTHR21299">
    <property type="entry name" value="CYTIDYLATE KINASE/PANTOATE-BETA-ALANINE LIGASE"/>
    <property type="match status" value="1"/>
</dbReference>
<feature type="binding site" evidence="8">
    <location>
        <position position="155"/>
    </location>
    <ligand>
        <name>(R)-pantoate</name>
        <dbReference type="ChEBI" id="CHEBI:15980"/>
    </ligand>
</feature>
<comment type="subcellular location">
    <subcellularLocation>
        <location evidence="8">Cytoplasm</location>
    </subcellularLocation>
</comment>
<reference evidence="9 10" key="1">
    <citation type="submission" date="2020-09" db="EMBL/GenBank/DDBJ databases">
        <title>Pseudoxanthomonas sp. CAU 1598 isolated from sand of Yaerae Beach.</title>
        <authorList>
            <person name="Kim W."/>
        </authorList>
    </citation>
    <scope>NUCLEOTIDE SEQUENCE [LARGE SCALE GENOMIC DNA]</scope>
    <source>
        <strain evidence="9 10">CAU 1598</strain>
    </source>
</reference>
<comment type="subunit">
    <text evidence="8">Homodimer.</text>
</comment>
<dbReference type="RefSeq" id="WP_192029951.1">
    <property type="nucleotide sequence ID" value="NZ_JACYTR010000025.1"/>
</dbReference>
<feature type="binding site" evidence="8">
    <location>
        <position position="61"/>
    </location>
    <ligand>
        <name>beta-alanine</name>
        <dbReference type="ChEBI" id="CHEBI:57966"/>
    </ligand>
</feature>
<evidence type="ECO:0000256" key="8">
    <source>
        <dbReference type="HAMAP-Rule" id="MF_00158"/>
    </source>
</evidence>
<keyword evidence="3 8" id="KW-0436">Ligase</keyword>
<comment type="function">
    <text evidence="8">Catalyzes the condensation of pantoate with beta-alanine in an ATP-dependent reaction via a pantoyl-adenylate intermediate.</text>
</comment>
<feature type="binding site" evidence="8">
    <location>
        <position position="61"/>
    </location>
    <ligand>
        <name>(R)-pantoate</name>
        <dbReference type="ChEBI" id="CHEBI:15980"/>
    </ligand>
</feature>
<dbReference type="InterPro" id="IPR042176">
    <property type="entry name" value="Pantoate_ligase_C"/>
</dbReference>
<evidence type="ECO:0000313" key="10">
    <source>
        <dbReference type="Proteomes" id="UP000613768"/>
    </source>
</evidence>
<dbReference type="NCBIfam" id="TIGR00018">
    <property type="entry name" value="panC"/>
    <property type="match status" value="1"/>
</dbReference>
<feature type="binding site" evidence="8">
    <location>
        <begin position="30"/>
        <end position="37"/>
    </location>
    <ligand>
        <name>ATP</name>
        <dbReference type="ChEBI" id="CHEBI:30616"/>
    </ligand>
</feature>
<feature type="binding site" evidence="8">
    <location>
        <position position="178"/>
    </location>
    <ligand>
        <name>ATP</name>
        <dbReference type="ChEBI" id="CHEBI:30616"/>
    </ligand>
</feature>
<protein>
    <recommendedName>
        <fullName evidence="8">Pantothenate synthetase</fullName>
        <shortName evidence="8">PS</shortName>
        <ecNumber evidence="8">6.3.2.1</ecNumber>
    </recommendedName>
    <alternativeName>
        <fullName evidence="8">Pantoate--beta-alanine ligase</fullName>
    </alternativeName>
    <alternativeName>
        <fullName evidence="8">Pantoate-activating enzyme</fullName>
    </alternativeName>
</protein>
<keyword evidence="5 8" id="KW-0547">Nucleotide-binding</keyword>
<evidence type="ECO:0000256" key="7">
    <source>
        <dbReference type="ARBA" id="ARBA00048258"/>
    </source>
</evidence>
<organism evidence="9 10">
    <name type="scientific">Pseudomarimonas arenosa</name>
    <dbReference type="NCBI Taxonomy" id="2774145"/>
    <lineage>
        <taxon>Bacteria</taxon>
        <taxon>Pseudomonadati</taxon>
        <taxon>Pseudomonadota</taxon>
        <taxon>Gammaproteobacteria</taxon>
        <taxon>Lysobacterales</taxon>
        <taxon>Lysobacteraceae</taxon>
        <taxon>Pseudomarimonas</taxon>
    </lineage>
</organism>
<sequence length="298" mass="32713">MEIVEQLEALRAQVQDWRAAGARIGFVPTMGNLHQGHLSLIEQARARADRVVCSIFVNPTQFGPSEDFQRYPRTPEQDAELLRNAGCDLLFLPPVEVMYPLGVERALRIEVPGLSNVLCGAHRPGHFAGVATVVCRLFNMVQADLAVFGRKDYQQLALIERMVADLSIPVEIVGAPTGREADGLAMSSRNQYLDAEQRGRAPVLYRTLCAALKSLQAGQAPAEIEARATRYLQGQGFEVDYVVLRDAHDLESIPAGPAEGRHWICLLAARLGKTRLIDNVAMADLPADARALEALEPR</sequence>
<evidence type="ECO:0000256" key="5">
    <source>
        <dbReference type="ARBA" id="ARBA00022741"/>
    </source>
</evidence>
<evidence type="ECO:0000256" key="6">
    <source>
        <dbReference type="ARBA" id="ARBA00022840"/>
    </source>
</evidence>
<keyword evidence="10" id="KW-1185">Reference proteome</keyword>
<dbReference type="EMBL" id="JACYTR010000025">
    <property type="protein sequence ID" value="MBD8526531.1"/>
    <property type="molecule type" value="Genomic_DNA"/>
</dbReference>
<dbReference type="GO" id="GO:0015940">
    <property type="term" value="P:pantothenate biosynthetic process"/>
    <property type="evidence" value="ECO:0007669"/>
    <property type="project" value="UniProtKB-UniRule"/>
</dbReference>
<comment type="caution">
    <text evidence="9">The sequence shown here is derived from an EMBL/GenBank/DDBJ whole genome shotgun (WGS) entry which is preliminary data.</text>
</comment>
<feature type="binding site" evidence="8">
    <location>
        <begin position="186"/>
        <end position="189"/>
    </location>
    <ligand>
        <name>ATP</name>
        <dbReference type="ChEBI" id="CHEBI:30616"/>
    </ligand>
</feature>
<name>A0AAW3ZKI5_9GAMM</name>
<dbReference type="InterPro" id="IPR004821">
    <property type="entry name" value="Cyt_trans-like"/>
</dbReference>
<feature type="binding site" evidence="8">
    <location>
        <begin position="149"/>
        <end position="152"/>
    </location>
    <ligand>
        <name>ATP</name>
        <dbReference type="ChEBI" id="CHEBI:30616"/>
    </ligand>
</feature>